<dbReference type="InterPro" id="IPR002677">
    <property type="entry name" value="Ribosomal_bL32"/>
</dbReference>
<dbReference type="Gene3D" id="1.20.5.640">
    <property type="entry name" value="Single helix bin"/>
    <property type="match status" value="1"/>
</dbReference>
<gene>
    <name evidence="5 7" type="primary">rpmF</name>
    <name evidence="7" type="ORF">APHNP_1450</name>
</gene>
<comment type="similarity">
    <text evidence="1 5">Belongs to the bacterial ribosomal protein bL32 family.</text>
</comment>
<evidence type="ECO:0000256" key="5">
    <source>
        <dbReference type="HAMAP-Rule" id="MF_00340"/>
    </source>
</evidence>
<name>A0A0F3NG71_ANAPH</name>
<dbReference type="EMBL" id="LANW01000001">
    <property type="protein sequence ID" value="KJV66771.1"/>
    <property type="molecule type" value="Genomic_DNA"/>
</dbReference>
<feature type="transmembrane region" description="Helical" evidence="6">
    <location>
        <begin position="15"/>
        <end position="38"/>
    </location>
</feature>
<dbReference type="Pfam" id="PF01783">
    <property type="entry name" value="Ribosomal_L32p"/>
    <property type="match status" value="1"/>
</dbReference>
<protein>
    <recommendedName>
        <fullName evidence="4 5">Large ribosomal subunit protein bL32</fullName>
    </recommendedName>
</protein>
<keyword evidence="2 5" id="KW-0689">Ribosomal protein</keyword>
<dbReference type="PANTHER" id="PTHR35534:SF1">
    <property type="entry name" value="LARGE RIBOSOMAL SUBUNIT PROTEIN BL32"/>
    <property type="match status" value="1"/>
</dbReference>
<accession>A0A0F3NG71</accession>
<dbReference type="GO" id="GO:0003735">
    <property type="term" value="F:structural constituent of ribosome"/>
    <property type="evidence" value="ECO:0007669"/>
    <property type="project" value="InterPro"/>
</dbReference>
<keyword evidence="6" id="KW-0472">Membrane</keyword>
<dbReference type="PATRIC" id="fig|1359153.3.peg.1480"/>
<organism evidence="7 8">
    <name type="scientific">Anaplasma phagocytophilum str. ApNP</name>
    <dbReference type="NCBI Taxonomy" id="1359153"/>
    <lineage>
        <taxon>Bacteria</taxon>
        <taxon>Pseudomonadati</taxon>
        <taxon>Pseudomonadota</taxon>
        <taxon>Alphaproteobacteria</taxon>
        <taxon>Rickettsiales</taxon>
        <taxon>Anaplasmataceae</taxon>
        <taxon>Anaplasma</taxon>
        <taxon>phagocytophilum group</taxon>
    </lineage>
</organism>
<evidence type="ECO:0000256" key="2">
    <source>
        <dbReference type="ARBA" id="ARBA00022980"/>
    </source>
</evidence>
<evidence type="ECO:0000256" key="1">
    <source>
        <dbReference type="ARBA" id="ARBA00008560"/>
    </source>
</evidence>
<evidence type="ECO:0000256" key="6">
    <source>
        <dbReference type="SAM" id="Phobius"/>
    </source>
</evidence>
<comment type="caution">
    <text evidence="7">The sequence shown here is derived from an EMBL/GenBank/DDBJ whole genome shotgun (WGS) entry which is preliminary data.</text>
</comment>
<dbReference type="InterPro" id="IPR044957">
    <property type="entry name" value="Ribosomal_bL32_bact"/>
</dbReference>
<evidence type="ECO:0000256" key="3">
    <source>
        <dbReference type="ARBA" id="ARBA00023274"/>
    </source>
</evidence>
<dbReference type="AlphaFoldDB" id="A0A0F3NG71"/>
<evidence type="ECO:0000256" key="4">
    <source>
        <dbReference type="ARBA" id="ARBA00035178"/>
    </source>
</evidence>
<sequence>MHAAWLKNVRNLVKVLLRIFVFWVIIKTLVNKSCAMAVPKRKKSKSRRNMHRSHLGLVAPNVVIDPTTGEYKLSHHVCLGGYYNGKQVAKSKV</sequence>
<keyword evidence="6" id="KW-0812">Transmembrane</keyword>
<proteinExistence type="inferred from homology"/>
<evidence type="ECO:0000313" key="8">
    <source>
        <dbReference type="Proteomes" id="UP000033385"/>
    </source>
</evidence>
<keyword evidence="6" id="KW-1133">Transmembrane helix</keyword>
<evidence type="ECO:0000313" key="7">
    <source>
        <dbReference type="EMBL" id="KJV66771.1"/>
    </source>
</evidence>
<dbReference type="SUPFAM" id="SSF57829">
    <property type="entry name" value="Zn-binding ribosomal proteins"/>
    <property type="match status" value="1"/>
</dbReference>
<dbReference type="Proteomes" id="UP000033385">
    <property type="component" value="Unassembled WGS sequence"/>
</dbReference>
<dbReference type="HAMAP" id="MF_00340">
    <property type="entry name" value="Ribosomal_bL32"/>
    <property type="match status" value="1"/>
</dbReference>
<keyword evidence="3 5" id="KW-0687">Ribonucleoprotein</keyword>
<dbReference type="GO" id="GO:0015934">
    <property type="term" value="C:large ribosomal subunit"/>
    <property type="evidence" value="ECO:0007669"/>
    <property type="project" value="InterPro"/>
</dbReference>
<dbReference type="GO" id="GO:0006412">
    <property type="term" value="P:translation"/>
    <property type="evidence" value="ECO:0007669"/>
    <property type="project" value="UniProtKB-UniRule"/>
</dbReference>
<dbReference type="NCBIfam" id="TIGR01031">
    <property type="entry name" value="rpmF_bact"/>
    <property type="match status" value="1"/>
</dbReference>
<reference evidence="7 8" key="1">
    <citation type="submission" date="2015-01" db="EMBL/GenBank/DDBJ databases">
        <title>Genome Sequencing of Rickettsiales.</title>
        <authorList>
            <person name="Daugherty S.C."/>
            <person name="Su Q."/>
            <person name="Abolude K."/>
            <person name="Beier-Sexton M."/>
            <person name="Carlyon J.A."/>
            <person name="Carter R."/>
            <person name="Day N.P."/>
            <person name="Dumler S.J."/>
            <person name="Dyachenko V."/>
            <person name="Godinez A."/>
            <person name="Kurtti T.J."/>
            <person name="Lichay M."/>
            <person name="Mullins K.E."/>
            <person name="Ott S."/>
            <person name="Pappas-Brown V."/>
            <person name="Paris D.H."/>
            <person name="Patel P."/>
            <person name="Richards A.L."/>
            <person name="Sadzewicz L."/>
            <person name="Sears K."/>
            <person name="Seidman D."/>
            <person name="Sengamalay N."/>
            <person name="Stenos J."/>
            <person name="Tallon L.J."/>
            <person name="Vincent G."/>
            <person name="Fraser C.M."/>
            <person name="Munderloh U."/>
            <person name="Dunning-Hotopp J.C."/>
        </authorList>
    </citation>
    <scope>NUCLEOTIDE SEQUENCE [LARGE SCALE GENOMIC DNA]</scope>
    <source>
        <strain evidence="7 8">ApNP</strain>
    </source>
</reference>
<dbReference type="InterPro" id="IPR011332">
    <property type="entry name" value="Ribosomal_zn-bd"/>
</dbReference>
<dbReference type="PANTHER" id="PTHR35534">
    <property type="entry name" value="50S RIBOSOMAL PROTEIN L32"/>
    <property type="match status" value="1"/>
</dbReference>